<dbReference type="Pfam" id="PF00072">
    <property type="entry name" value="Response_reg"/>
    <property type="match status" value="1"/>
</dbReference>
<dbReference type="OrthoDB" id="9127033at2"/>
<dbReference type="RefSeq" id="WP_107011880.1">
    <property type="nucleotide sequence ID" value="NZ_CP028136.1"/>
</dbReference>
<dbReference type="Pfam" id="PF13545">
    <property type="entry name" value="HTH_Crp_2"/>
    <property type="match status" value="1"/>
</dbReference>
<keyword evidence="1 5" id="KW-0597">Phosphoprotein</keyword>
<dbReference type="InterPro" id="IPR050595">
    <property type="entry name" value="Bact_response_regulator"/>
</dbReference>
<feature type="modified residue" description="4-aspartylphosphate" evidence="5">
    <location>
        <position position="52"/>
    </location>
</feature>
<protein>
    <submittedName>
        <fullName evidence="8">Transcriptional regulator</fullName>
    </submittedName>
</protein>
<evidence type="ECO:0000259" key="7">
    <source>
        <dbReference type="PROSITE" id="PS51063"/>
    </source>
</evidence>
<dbReference type="Gene3D" id="1.10.10.10">
    <property type="entry name" value="Winged helix-like DNA-binding domain superfamily/Winged helix DNA-binding domain"/>
    <property type="match status" value="1"/>
</dbReference>
<dbReference type="InterPro" id="IPR036388">
    <property type="entry name" value="WH-like_DNA-bd_sf"/>
</dbReference>
<evidence type="ECO:0000313" key="9">
    <source>
        <dbReference type="Proteomes" id="UP000241507"/>
    </source>
</evidence>
<dbReference type="EMBL" id="CP028136">
    <property type="protein sequence ID" value="AVR45102.1"/>
    <property type="molecule type" value="Genomic_DNA"/>
</dbReference>
<dbReference type="SUPFAM" id="SSF46785">
    <property type="entry name" value="Winged helix' DNA-binding domain"/>
    <property type="match status" value="1"/>
</dbReference>
<organism evidence="8 9">
    <name type="scientific">Christiangramia fulva</name>
    <dbReference type="NCBI Taxonomy" id="2126553"/>
    <lineage>
        <taxon>Bacteria</taxon>
        <taxon>Pseudomonadati</taxon>
        <taxon>Bacteroidota</taxon>
        <taxon>Flavobacteriia</taxon>
        <taxon>Flavobacteriales</taxon>
        <taxon>Flavobacteriaceae</taxon>
        <taxon>Christiangramia</taxon>
    </lineage>
</organism>
<accession>A0A2R3Z4F8</accession>
<evidence type="ECO:0000313" key="8">
    <source>
        <dbReference type="EMBL" id="AVR45102.1"/>
    </source>
</evidence>
<dbReference type="Gene3D" id="3.40.50.2300">
    <property type="match status" value="1"/>
</dbReference>
<dbReference type="PANTHER" id="PTHR44591">
    <property type="entry name" value="STRESS RESPONSE REGULATOR PROTEIN 1"/>
    <property type="match status" value="1"/>
</dbReference>
<keyword evidence="3" id="KW-0238">DNA-binding</keyword>
<evidence type="ECO:0000256" key="1">
    <source>
        <dbReference type="ARBA" id="ARBA00022553"/>
    </source>
</evidence>
<evidence type="ECO:0000259" key="6">
    <source>
        <dbReference type="PROSITE" id="PS50110"/>
    </source>
</evidence>
<dbReference type="SMART" id="SM00100">
    <property type="entry name" value="cNMP"/>
    <property type="match status" value="1"/>
</dbReference>
<evidence type="ECO:0000256" key="5">
    <source>
        <dbReference type="PROSITE-ProRule" id="PRU00169"/>
    </source>
</evidence>
<dbReference type="PROSITE" id="PS50110">
    <property type="entry name" value="RESPONSE_REGULATORY"/>
    <property type="match status" value="1"/>
</dbReference>
<dbReference type="GO" id="GO:0003677">
    <property type="term" value="F:DNA binding"/>
    <property type="evidence" value="ECO:0007669"/>
    <property type="project" value="UniProtKB-KW"/>
</dbReference>
<name>A0A2R3Z4F8_9FLAO</name>
<evidence type="ECO:0000256" key="2">
    <source>
        <dbReference type="ARBA" id="ARBA00023015"/>
    </source>
</evidence>
<dbReference type="GO" id="GO:0000160">
    <property type="term" value="P:phosphorelay signal transduction system"/>
    <property type="evidence" value="ECO:0007669"/>
    <property type="project" value="InterPro"/>
</dbReference>
<feature type="domain" description="Response regulatory" evidence="6">
    <location>
        <begin position="3"/>
        <end position="119"/>
    </location>
</feature>
<keyword evidence="2" id="KW-0805">Transcription regulation</keyword>
<evidence type="ECO:0000256" key="4">
    <source>
        <dbReference type="ARBA" id="ARBA00023163"/>
    </source>
</evidence>
<proteinExistence type="predicted"/>
<dbReference type="InterPro" id="IPR001789">
    <property type="entry name" value="Sig_transdc_resp-reg_receiver"/>
</dbReference>
<dbReference type="Proteomes" id="UP000241507">
    <property type="component" value="Chromosome"/>
</dbReference>
<dbReference type="SUPFAM" id="SSF52172">
    <property type="entry name" value="CheY-like"/>
    <property type="match status" value="1"/>
</dbReference>
<keyword evidence="4" id="KW-0804">Transcription</keyword>
<dbReference type="PANTHER" id="PTHR44591:SF3">
    <property type="entry name" value="RESPONSE REGULATORY DOMAIN-CONTAINING PROTEIN"/>
    <property type="match status" value="1"/>
</dbReference>
<dbReference type="SMART" id="SM00448">
    <property type="entry name" value="REC"/>
    <property type="match status" value="1"/>
</dbReference>
<dbReference type="CDD" id="cd00038">
    <property type="entry name" value="CAP_ED"/>
    <property type="match status" value="1"/>
</dbReference>
<dbReference type="InterPro" id="IPR000595">
    <property type="entry name" value="cNMP-bd_dom"/>
</dbReference>
<reference evidence="9" key="1">
    <citation type="submission" date="2018-03" db="EMBL/GenBank/DDBJ databases">
        <title>Gramella fulva sp. nov., isolated from a dry surface of tidal flat.</title>
        <authorList>
            <person name="Hwang S.H."/>
            <person name="Hwang W.M."/>
            <person name="Kang K."/>
            <person name="Ahn T.-Y."/>
        </authorList>
    </citation>
    <scope>NUCLEOTIDE SEQUENCE [LARGE SCALE GENOMIC DNA]</scope>
    <source>
        <strain evidence="9">SH35</strain>
    </source>
</reference>
<dbReference type="SUPFAM" id="SSF51206">
    <property type="entry name" value="cAMP-binding domain-like"/>
    <property type="match status" value="1"/>
</dbReference>
<dbReference type="Pfam" id="PF00027">
    <property type="entry name" value="cNMP_binding"/>
    <property type="match status" value="1"/>
</dbReference>
<dbReference type="InterPro" id="IPR018490">
    <property type="entry name" value="cNMP-bd_dom_sf"/>
</dbReference>
<dbReference type="InterPro" id="IPR011006">
    <property type="entry name" value="CheY-like_superfamily"/>
</dbReference>
<dbReference type="InterPro" id="IPR012318">
    <property type="entry name" value="HTH_CRP"/>
</dbReference>
<feature type="domain" description="HTH crp-type" evidence="7">
    <location>
        <begin position="272"/>
        <end position="341"/>
    </location>
</feature>
<sequence>MAKILLIEDDICLQQNIQEILEFAGHKVRAAADGEKGLRLAFEDPPELVLCDIILPSTDGYQILKKLSANSQTKRIPFIFLTAKSGIDDIRKGMNLGADDYIVKPFEEKQLLETIKTRLKKFRILKGPDRTYDFEGRIKIESVEAFRNYFLENGEKLKLGKNKLLFNENQPANYVFLLRSGIIKTRSTDEYGKEIITNIYHKNNFLGFYSFNRNIHYPEQAKVIEPAKLLRLPVSQVQAIFKDNPQLTMEWAEYISRDMIELKEHLLQTAYASVHKKTVNTILELSEKFDLDKNEFSRISRGDLAHVAGISKESFIRSLSVLKQDGLIKINGKNIEIIDMEGLKRIK</sequence>
<evidence type="ECO:0000256" key="3">
    <source>
        <dbReference type="ARBA" id="ARBA00023125"/>
    </source>
</evidence>
<dbReference type="InterPro" id="IPR014710">
    <property type="entry name" value="RmlC-like_jellyroll"/>
</dbReference>
<dbReference type="InterPro" id="IPR036390">
    <property type="entry name" value="WH_DNA-bd_sf"/>
</dbReference>
<dbReference type="CDD" id="cd17574">
    <property type="entry name" value="REC_OmpR"/>
    <property type="match status" value="1"/>
</dbReference>
<dbReference type="Gene3D" id="2.60.120.10">
    <property type="entry name" value="Jelly Rolls"/>
    <property type="match status" value="1"/>
</dbReference>
<dbReference type="PROSITE" id="PS51063">
    <property type="entry name" value="HTH_CRP_2"/>
    <property type="match status" value="1"/>
</dbReference>
<dbReference type="KEGG" id="grs:C7S20_07365"/>
<dbReference type="AlphaFoldDB" id="A0A2R3Z4F8"/>
<keyword evidence="9" id="KW-1185">Reference proteome</keyword>
<dbReference type="GO" id="GO:0006355">
    <property type="term" value="P:regulation of DNA-templated transcription"/>
    <property type="evidence" value="ECO:0007669"/>
    <property type="project" value="InterPro"/>
</dbReference>
<gene>
    <name evidence="8" type="ORF">C7S20_07365</name>
</gene>